<keyword evidence="3" id="KW-1185">Reference proteome</keyword>
<proteinExistence type="predicted"/>
<feature type="compositionally biased region" description="Low complexity" evidence="1">
    <location>
        <begin position="15"/>
        <end position="31"/>
    </location>
</feature>
<organism evidence="2 3">
    <name type="scientific">Sphagnum jensenii</name>
    <dbReference type="NCBI Taxonomy" id="128206"/>
    <lineage>
        <taxon>Eukaryota</taxon>
        <taxon>Viridiplantae</taxon>
        <taxon>Streptophyta</taxon>
        <taxon>Embryophyta</taxon>
        <taxon>Bryophyta</taxon>
        <taxon>Sphagnophytina</taxon>
        <taxon>Sphagnopsida</taxon>
        <taxon>Sphagnales</taxon>
        <taxon>Sphagnaceae</taxon>
        <taxon>Sphagnum</taxon>
    </lineage>
</organism>
<evidence type="ECO:0000313" key="2">
    <source>
        <dbReference type="EMBL" id="CAK9276617.1"/>
    </source>
</evidence>
<feature type="compositionally biased region" description="Polar residues" evidence="1">
    <location>
        <begin position="49"/>
        <end position="71"/>
    </location>
</feature>
<feature type="region of interest" description="Disordered" evidence="1">
    <location>
        <begin position="1"/>
        <end position="71"/>
    </location>
</feature>
<reference evidence="2" key="1">
    <citation type="submission" date="2024-02" db="EMBL/GenBank/DDBJ databases">
        <authorList>
            <consortium name="ELIXIR-Norway"/>
            <consortium name="Elixir Norway"/>
        </authorList>
    </citation>
    <scope>NUCLEOTIDE SEQUENCE</scope>
</reference>
<accession>A0ABP0XDA5</accession>
<dbReference type="Proteomes" id="UP001497444">
    <property type="component" value="Chromosome 7"/>
</dbReference>
<sequence>MLEEKNQNKKKKKINNNNNNKAEQKQQQQQQVHRSKGDDHGTVLGNLERSCSTTNSSEGIMAISNTSENFH</sequence>
<gene>
    <name evidence="2" type="ORF">CSSPJE1EN1_LOCUS22095</name>
</gene>
<dbReference type="EMBL" id="OZ020102">
    <property type="protein sequence ID" value="CAK9276617.1"/>
    <property type="molecule type" value="Genomic_DNA"/>
</dbReference>
<evidence type="ECO:0000256" key="1">
    <source>
        <dbReference type="SAM" id="MobiDB-lite"/>
    </source>
</evidence>
<protein>
    <submittedName>
        <fullName evidence="2">Uncharacterized protein</fullName>
    </submittedName>
</protein>
<evidence type="ECO:0000313" key="3">
    <source>
        <dbReference type="Proteomes" id="UP001497444"/>
    </source>
</evidence>
<name>A0ABP0XDA5_9BRYO</name>